<dbReference type="AlphaFoldDB" id="A0AA38FH86"/>
<feature type="non-terminal residue" evidence="1">
    <location>
        <position position="53"/>
    </location>
</feature>
<protein>
    <submittedName>
        <fullName evidence="1">Uncharacterized protein</fullName>
    </submittedName>
</protein>
<proteinExistence type="predicted"/>
<organism evidence="1 2">
    <name type="scientific">Taxus chinensis</name>
    <name type="common">Chinese yew</name>
    <name type="synonym">Taxus wallichiana var. chinensis</name>
    <dbReference type="NCBI Taxonomy" id="29808"/>
    <lineage>
        <taxon>Eukaryota</taxon>
        <taxon>Viridiplantae</taxon>
        <taxon>Streptophyta</taxon>
        <taxon>Embryophyta</taxon>
        <taxon>Tracheophyta</taxon>
        <taxon>Spermatophyta</taxon>
        <taxon>Pinopsida</taxon>
        <taxon>Pinidae</taxon>
        <taxon>Conifers II</taxon>
        <taxon>Cupressales</taxon>
        <taxon>Taxaceae</taxon>
        <taxon>Taxus</taxon>
    </lineage>
</organism>
<name>A0AA38FH86_TAXCH</name>
<dbReference type="Proteomes" id="UP000824469">
    <property type="component" value="Unassembled WGS sequence"/>
</dbReference>
<reference evidence="1 2" key="1">
    <citation type="journal article" date="2021" name="Nat. Plants">
        <title>The Taxus genome provides insights into paclitaxel biosynthesis.</title>
        <authorList>
            <person name="Xiong X."/>
            <person name="Gou J."/>
            <person name="Liao Q."/>
            <person name="Li Y."/>
            <person name="Zhou Q."/>
            <person name="Bi G."/>
            <person name="Li C."/>
            <person name="Du R."/>
            <person name="Wang X."/>
            <person name="Sun T."/>
            <person name="Guo L."/>
            <person name="Liang H."/>
            <person name="Lu P."/>
            <person name="Wu Y."/>
            <person name="Zhang Z."/>
            <person name="Ro D.K."/>
            <person name="Shang Y."/>
            <person name="Huang S."/>
            <person name="Yan J."/>
        </authorList>
    </citation>
    <scope>NUCLEOTIDE SEQUENCE [LARGE SCALE GENOMIC DNA]</scope>
    <source>
        <strain evidence="1">Ta-2019</strain>
    </source>
</reference>
<gene>
    <name evidence="1" type="ORF">KI387_013515</name>
</gene>
<accession>A0AA38FH86</accession>
<evidence type="ECO:0000313" key="2">
    <source>
        <dbReference type="Proteomes" id="UP000824469"/>
    </source>
</evidence>
<dbReference type="EMBL" id="JAHRHJ020000009">
    <property type="protein sequence ID" value="KAH9301932.1"/>
    <property type="molecule type" value="Genomic_DNA"/>
</dbReference>
<sequence>MVLFVSTTDEWYTDIAFFLTYGECPPHLNQKEKRTVKLRFVKYLLWNNTIYKK</sequence>
<comment type="caution">
    <text evidence="1">The sequence shown here is derived from an EMBL/GenBank/DDBJ whole genome shotgun (WGS) entry which is preliminary data.</text>
</comment>
<keyword evidence="2" id="KW-1185">Reference proteome</keyword>
<evidence type="ECO:0000313" key="1">
    <source>
        <dbReference type="EMBL" id="KAH9301932.1"/>
    </source>
</evidence>